<keyword evidence="2" id="KW-1133">Transmembrane helix</keyword>
<proteinExistence type="predicted"/>
<gene>
    <name evidence="3" type="ORF">ACFQEV_04715</name>
</gene>
<evidence type="ECO:0000256" key="2">
    <source>
        <dbReference type="SAM" id="Phobius"/>
    </source>
</evidence>
<evidence type="ECO:0000256" key="1">
    <source>
        <dbReference type="SAM" id="MobiDB-lite"/>
    </source>
</evidence>
<dbReference type="RefSeq" id="WP_379693051.1">
    <property type="nucleotide sequence ID" value="NZ_JBHSXH010000009.1"/>
</dbReference>
<dbReference type="Proteomes" id="UP001596408">
    <property type="component" value="Unassembled WGS sequence"/>
</dbReference>
<accession>A0ABD5TZP2</accession>
<feature type="transmembrane region" description="Helical" evidence="2">
    <location>
        <begin position="57"/>
        <end position="80"/>
    </location>
</feature>
<dbReference type="EMBL" id="JBHSXH010000009">
    <property type="protein sequence ID" value="MFC6824299.1"/>
    <property type="molecule type" value="Genomic_DNA"/>
</dbReference>
<feature type="region of interest" description="Disordered" evidence="1">
    <location>
        <begin position="1"/>
        <end position="49"/>
    </location>
</feature>
<keyword evidence="4" id="KW-1185">Reference proteome</keyword>
<name>A0ABD5TZP2_9EURY</name>
<organism evidence="3 4">
    <name type="scientific">Halopelagius fulvigenes</name>
    <dbReference type="NCBI Taxonomy" id="1198324"/>
    <lineage>
        <taxon>Archaea</taxon>
        <taxon>Methanobacteriati</taxon>
        <taxon>Methanobacteriota</taxon>
        <taxon>Stenosarchaea group</taxon>
        <taxon>Halobacteria</taxon>
        <taxon>Halobacteriales</taxon>
        <taxon>Haloferacaceae</taxon>
    </lineage>
</organism>
<reference evidence="3 4" key="1">
    <citation type="journal article" date="2019" name="Int. J. Syst. Evol. Microbiol.">
        <title>The Global Catalogue of Microorganisms (GCM) 10K type strain sequencing project: providing services to taxonomists for standard genome sequencing and annotation.</title>
        <authorList>
            <consortium name="The Broad Institute Genomics Platform"/>
            <consortium name="The Broad Institute Genome Sequencing Center for Infectious Disease"/>
            <person name="Wu L."/>
            <person name="Ma J."/>
        </authorList>
    </citation>
    <scope>NUCLEOTIDE SEQUENCE [LARGE SCALE GENOMIC DNA]</scope>
    <source>
        <strain evidence="3 4">YIM 94188</strain>
    </source>
</reference>
<feature type="transmembrane region" description="Helical" evidence="2">
    <location>
        <begin position="100"/>
        <end position="117"/>
    </location>
</feature>
<keyword evidence="2" id="KW-0812">Transmembrane</keyword>
<protein>
    <submittedName>
        <fullName evidence="3">Uncharacterized protein</fullName>
    </submittedName>
</protein>
<dbReference type="AlphaFoldDB" id="A0ABD5TZP2"/>
<sequence length="127" mass="13694">MPRKGEDADPRRAQSDATVTERRNPQEPAGEVRAENQPATDQRPAGRRAEARSGLGTLFASAALRWGLGIAGFVLFLFAIGQAVGLNLLGMFAEALSTETGRWLLVAVFALFLIGVARRGIVRTFRA</sequence>
<feature type="compositionally biased region" description="Basic and acidic residues" evidence="1">
    <location>
        <begin position="1"/>
        <end position="34"/>
    </location>
</feature>
<keyword evidence="2" id="KW-0472">Membrane</keyword>
<evidence type="ECO:0000313" key="3">
    <source>
        <dbReference type="EMBL" id="MFC6824299.1"/>
    </source>
</evidence>
<evidence type="ECO:0000313" key="4">
    <source>
        <dbReference type="Proteomes" id="UP001596408"/>
    </source>
</evidence>
<comment type="caution">
    <text evidence="3">The sequence shown here is derived from an EMBL/GenBank/DDBJ whole genome shotgun (WGS) entry which is preliminary data.</text>
</comment>